<evidence type="ECO:0000256" key="6">
    <source>
        <dbReference type="RuleBase" id="RU000481"/>
    </source>
</evidence>
<dbReference type="EC" id="2.6.1.-" evidence="6"/>
<dbReference type="InterPro" id="IPR004839">
    <property type="entry name" value="Aminotransferase_I/II_large"/>
</dbReference>
<gene>
    <name evidence="8" type="ORF">FD41_GL001979</name>
</gene>
<comment type="caution">
    <text evidence="8">The sequence shown here is derived from an EMBL/GenBank/DDBJ whole genome shotgun (WGS) entry which is preliminary data.</text>
</comment>
<keyword evidence="4 6" id="KW-0808">Transferase</keyword>
<keyword evidence="9" id="KW-1185">Reference proteome</keyword>
<dbReference type="InterPro" id="IPR015422">
    <property type="entry name" value="PyrdxlP-dep_Trfase_small"/>
</dbReference>
<accession>A0A0R1W6N5</accession>
<dbReference type="GO" id="GO:0008483">
    <property type="term" value="F:transaminase activity"/>
    <property type="evidence" value="ECO:0007669"/>
    <property type="project" value="UniProtKB-KW"/>
</dbReference>
<evidence type="ECO:0000259" key="7">
    <source>
        <dbReference type="Pfam" id="PF00155"/>
    </source>
</evidence>
<dbReference type="PROSITE" id="PS00105">
    <property type="entry name" value="AA_TRANSFER_CLASS_1"/>
    <property type="match status" value="1"/>
</dbReference>
<dbReference type="Pfam" id="PF00155">
    <property type="entry name" value="Aminotran_1_2"/>
    <property type="match status" value="1"/>
</dbReference>
<dbReference type="RefSeq" id="WP_056983582.1">
    <property type="nucleotide sequence ID" value="NZ_AZFY01000027.1"/>
</dbReference>
<dbReference type="PANTHER" id="PTHR46383">
    <property type="entry name" value="ASPARTATE AMINOTRANSFERASE"/>
    <property type="match status" value="1"/>
</dbReference>
<keyword evidence="5" id="KW-0663">Pyridoxal phosphate</keyword>
<name>A0A0R1W6N5_9LACO</name>
<dbReference type="SUPFAM" id="SSF53383">
    <property type="entry name" value="PLP-dependent transferases"/>
    <property type="match status" value="1"/>
</dbReference>
<sequence length="397" mass="43838">MIDISPLIKPGLGNITPSLIRQINNRFGKIPGIVNLTIGEPDFKTPDHIKLAAVQSILNNRTHYAPNRGTADLLKAISVYLASRFGLDYNPDTQIIVTNGASEAISTVFNGIIDTGDVVLIGSPAFSLYHTLTILNGGVPVEMDVSKTGFKLTPKMLTGFLNKYRDKVKLVILNYPNNPTGITYTPNEVRELANVLRNYQVGVLSDEVYSELAYFDEHVSIASYLPEQTLLVNSVSKSYAMTGWRIGYLCGSPAVIKELAKVHQANVATVGTPNMDAATEAFLFGDRDVKKMRTVYLRKRDYLCQSLKQIGYRFVPPKGAFYVYVQVPDSFHGTAMAYAEQLAQKALVAVIPGEAFEAGHSKYFRISYATSMANLRLAVQRLSAYVRNQPEEEVVKP</sequence>
<organism evidence="8 9">
    <name type="scientific">Lentilactobacillus farraginis DSM 18382 = JCM 14108</name>
    <dbReference type="NCBI Taxonomy" id="1423743"/>
    <lineage>
        <taxon>Bacteria</taxon>
        <taxon>Bacillati</taxon>
        <taxon>Bacillota</taxon>
        <taxon>Bacilli</taxon>
        <taxon>Lactobacillales</taxon>
        <taxon>Lactobacillaceae</taxon>
        <taxon>Lentilactobacillus</taxon>
    </lineage>
</organism>
<dbReference type="GO" id="GO:0006520">
    <property type="term" value="P:amino acid metabolic process"/>
    <property type="evidence" value="ECO:0007669"/>
    <property type="project" value="InterPro"/>
</dbReference>
<dbReference type="PATRIC" id="fig|1423743.5.peg.2039"/>
<keyword evidence="3 6" id="KW-0032">Aminotransferase</keyword>
<protein>
    <recommendedName>
        <fullName evidence="6">Aminotransferase</fullName>
        <ecNumber evidence="6">2.6.1.-</ecNumber>
    </recommendedName>
</protein>
<dbReference type="AlphaFoldDB" id="A0A0R1W6N5"/>
<evidence type="ECO:0000256" key="3">
    <source>
        <dbReference type="ARBA" id="ARBA00022576"/>
    </source>
</evidence>
<dbReference type="EMBL" id="AZFY01000027">
    <property type="protein sequence ID" value="KRM10950.1"/>
    <property type="molecule type" value="Genomic_DNA"/>
</dbReference>
<evidence type="ECO:0000313" key="8">
    <source>
        <dbReference type="EMBL" id="KRM10950.1"/>
    </source>
</evidence>
<dbReference type="OrthoDB" id="9802328at2"/>
<reference evidence="8 9" key="1">
    <citation type="journal article" date="2015" name="Genome Announc.">
        <title>Expanding the biotechnology potential of lactobacilli through comparative genomics of 213 strains and associated genera.</title>
        <authorList>
            <person name="Sun Z."/>
            <person name="Harris H.M."/>
            <person name="McCann A."/>
            <person name="Guo C."/>
            <person name="Argimon S."/>
            <person name="Zhang W."/>
            <person name="Yang X."/>
            <person name="Jeffery I.B."/>
            <person name="Cooney J.C."/>
            <person name="Kagawa T.F."/>
            <person name="Liu W."/>
            <person name="Song Y."/>
            <person name="Salvetti E."/>
            <person name="Wrobel A."/>
            <person name="Rasinkangas P."/>
            <person name="Parkhill J."/>
            <person name="Rea M.C."/>
            <person name="O'Sullivan O."/>
            <person name="Ritari J."/>
            <person name="Douillard F.P."/>
            <person name="Paul Ross R."/>
            <person name="Yang R."/>
            <person name="Briner A.E."/>
            <person name="Felis G.E."/>
            <person name="de Vos W.M."/>
            <person name="Barrangou R."/>
            <person name="Klaenhammer T.R."/>
            <person name="Caufield P.W."/>
            <person name="Cui Y."/>
            <person name="Zhang H."/>
            <person name="O'Toole P.W."/>
        </authorList>
    </citation>
    <scope>NUCLEOTIDE SEQUENCE [LARGE SCALE GENOMIC DNA]</scope>
    <source>
        <strain evidence="8 9">DSM 18382</strain>
    </source>
</reference>
<dbReference type="InterPro" id="IPR004838">
    <property type="entry name" value="NHTrfase_class1_PyrdxlP-BS"/>
</dbReference>
<evidence type="ECO:0000256" key="2">
    <source>
        <dbReference type="ARBA" id="ARBA00007441"/>
    </source>
</evidence>
<dbReference type="InterPro" id="IPR015424">
    <property type="entry name" value="PyrdxlP-dep_Trfase"/>
</dbReference>
<proteinExistence type="inferred from homology"/>
<evidence type="ECO:0000256" key="5">
    <source>
        <dbReference type="ARBA" id="ARBA00022898"/>
    </source>
</evidence>
<dbReference type="InterPro" id="IPR015421">
    <property type="entry name" value="PyrdxlP-dep_Trfase_major"/>
</dbReference>
<dbReference type="CDD" id="cd00609">
    <property type="entry name" value="AAT_like"/>
    <property type="match status" value="1"/>
</dbReference>
<feature type="domain" description="Aminotransferase class I/classII large" evidence="7">
    <location>
        <begin position="33"/>
        <end position="382"/>
    </location>
</feature>
<evidence type="ECO:0000256" key="4">
    <source>
        <dbReference type="ARBA" id="ARBA00022679"/>
    </source>
</evidence>
<dbReference type="InterPro" id="IPR050596">
    <property type="entry name" value="AspAT/PAT-like"/>
</dbReference>
<dbReference type="Proteomes" id="UP000051966">
    <property type="component" value="Unassembled WGS sequence"/>
</dbReference>
<dbReference type="Gene3D" id="3.40.640.10">
    <property type="entry name" value="Type I PLP-dependent aspartate aminotransferase-like (Major domain)"/>
    <property type="match status" value="1"/>
</dbReference>
<comment type="cofactor">
    <cofactor evidence="1 6">
        <name>pyridoxal 5'-phosphate</name>
        <dbReference type="ChEBI" id="CHEBI:597326"/>
    </cofactor>
</comment>
<dbReference type="Gene3D" id="3.90.1150.10">
    <property type="entry name" value="Aspartate Aminotransferase, domain 1"/>
    <property type="match status" value="1"/>
</dbReference>
<dbReference type="GO" id="GO:0030170">
    <property type="term" value="F:pyridoxal phosphate binding"/>
    <property type="evidence" value="ECO:0007669"/>
    <property type="project" value="InterPro"/>
</dbReference>
<evidence type="ECO:0000313" key="9">
    <source>
        <dbReference type="Proteomes" id="UP000051966"/>
    </source>
</evidence>
<comment type="similarity">
    <text evidence="2 6">Belongs to the class-I pyridoxal-phosphate-dependent aminotransferase family.</text>
</comment>
<evidence type="ECO:0000256" key="1">
    <source>
        <dbReference type="ARBA" id="ARBA00001933"/>
    </source>
</evidence>